<keyword evidence="3" id="KW-0472">Membrane</keyword>
<evidence type="ECO:0000256" key="2">
    <source>
        <dbReference type="ARBA" id="ARBA00022737"/>
    </source>
</evidence>
<dbReference type="SMART" id="SM00369">
    <property type="entry name" value="LRR_TYP"/>
    <property type="match status" value="3"/>
</dbReference>
<dbReference type="PROSITE" id="PS51450">
    <property type="entry name" value="LRR"/>
    <property type="match status" value="2"/>
</dbReference>
<keyword evidence="2" id="KW-0677">Repeat</keyword>
<dbReference type="PANTHER" id="PTHR24366:SF96">
    <property type="entry name" value="LEUCINE RICH REPEAT CONTAINING 53"/>
    <property type="match status" value="1"/>
</dbReference>
<dbReference type="SUPFAM" id="SSF52058">
    <property type="entry name" value="L domain-like"/>
    <property type="match status" value="1"/>
</dbReference>
<keyword evidence="1" id="KW-0433">Leucine-rich repeat</keyword>
<evidence type="ECO:0000256" key="1">
    <source>
        <dbReference type="ARBA" id="ARBA00022614"/>
    </source>
</evidence>
<name>A0A182S856_9DIPT</name>
<feature type="signal peptide" evidence="4">
    <location>
        <begin position="1"/>
        <end position="26"/>
    </location>
</feature>
<dbReference type="AlphaFoldDB" id="A0A182S856"/>
<dbReference type="InterPro" id="IPR001611">
    <property type="entry name" value="Leu-rich_rpt"/>
</dbReference>
<dbReference type="InterPro" id="IPR032675">
    <property type="entry name" value="LRR_dom_sf"/>
</dbReference>
<reference evidence="5" key="2">
    <citation type="submission" date="2020-05" db="UniProtKB">
        <authorList>
            <consortium name="EnsemblMetazoa"/>
        </authorList>
    </citation>
    <scope>IDENTIFICATION</scope>
    <source>
        <strain evidence="5">maculatus3</strain>
    </source>
</reference>
<dbReference type="InterPro" id="IPR003591">
    <property type="entry name" value="Leu-rich_rpt_typical-subtyp"/>
</dbReference>
<keyword evidence="3" id="KW-1133">Transmembrane helix</keyword>
<dbReference type="Gene3D" id="3.80.10.10">
    <property type="entry name" value="Ribonuclease Inhibitor"/>
    <property type="match status" value="1"/>
</dbReference>
<evidence type="ECO:0000256" key="4">
    <source>
        <dbReference type="SAM" id="SignalP"/>
    </source>
</evidence>
<evidence type="ECO:0000313" key="5">
    <source>
        <dbReference type="EnsemblMetazoa" id="AMAM001606-PA"/>
    </source>
</evidence>
<dbReference type="Proteomes" id="UP000075901">
    <property type="component" value="Unassembled WGS sequence"/>
</dbReference>
<organism evidence="5 6">
    <name type="scientific">Anopheles maculatus</name>
    <dbReference type="NCBI Taxonomy" id="74869"/>
    <lineage>
        <taxon>Eukaryota</taxon>
        <taxon>Metazoa</taxon>
        <taxon>Ecdysozoa</taxon>
        <taxon>Arthropoda</taxon>
        <taxon>Hexapoda</taxon>
        <taxon>Insecta</taxon>
        <taxon>Pterygota</taxon>
        <taxon>Neoptera</taxon>
        <taxon>Endopterygota</taxon>
        <taxon>Diptera</taxon>
        <taxon>Nematocera</taxon>
        <taxon>Culicoidea</taxon>
        <taxon>Culicidae</taxon>
        <taxon>Anophelinae</taxon>
        <taxon>Anopheles</taxon>
        <taxon>Anopheles maculatus group</taxon>
    </lineage>
</organism>
<dbReference type="EnsemblMetazoa" id="AMAM001606-RA">
    <property type="protein sequence ID" value="AMAM001606-PA"/>
    <property type="gene ID" value="AMAM001606"/>
</dbReference>
<keyword evidence="4" id="KW-0732">Signal</keyword>
<evidence type="ECO:0000313" key="6">
    <source>
        <dbReference type="Proteomes" id="UP000075901"/>
    </source>
</evidence>
<dbReference type="PRINTS" id="PR00019">
    <property type="entry name" value="LEURICHRPT"/>
</dbReference>
<evidence type="ECO:0008006" key="7">
    <source>
        <dbReference type="Google" id="ProtNLM"/>
    </source>
</evidence>
<keyword evidence="3" id="KW-0812">Transmembrane</keyword>
<keyword evidence="6" id="KW-1185">Reference proteome</keyword>
<reference evidence="6" key="1">
    <citation type="submission" date="2013-09" db="EMBL/GenBank/DDBJ databases">
        <title>The Genome Sequence of Anopheles maculatus species B.</title>
        <authorList>
            <consortium name="The Broad Institute Genomics Platform"/>
            <person name="Neafsey D.E."/>
            <person name="Besansky N."/>
            <person name="Howell P."/>
            <person name="Walton C."/>
            <person name="Young S.K."/>
            <person name="Zeng Q."/>
            <person name="Gargeya S."/>
            <person name="Fitzgerald M."/>
            <person name="Haas B."/>
            <person name="Abouelleil A."/>
            <person name="Allen A.W."/>
            <person name="Alvarado L."/>
            <person name="Arachchi H.M."/>
            <person name="Berlin A.M."/>
            <person name="Chapman S.B."/>
            <person name="Gainer-Dewar J."/>
            <person name="Goldberg J."/>
            <person name="Griggs A."/>
            <person name="Gujja S."/>
            <person name="Hansen M."/>
            <person name="Howarth C."/>
            <person name="Imamovic A."/>
            <person name="Ireland A."/>
            <person name="Larimer J."/>
            <person name="McCowan C."/>
            <person name="Murphy C."/>
            <person name="Pearson M."/>
            <person name="Poon T.W."/>
            <person name="Priest M."/>
            <person name="Roberts A."/>
            <person name="Saif S."/>
            <person name="Shea T."/>
            <person name="Sisk P."/>
            <person name="Sykes S."/>
            <person name="Wortman J."/>
            <person name="Nusbaum C."/>
            <person name="Birren B."/>
        </authorList>
    </citation>
    <scope>NUCLEOTIDE SEQUENCE [LARGE SCALE GENOMIC DNA]</scope>
    <source>
        <strain evidence="6">maculatus3</strain>
    </source>
</reference>
<protein>
    <recommendedName>
        <fullName evidence="7">Leucine rich immune protein (Coil-less)</fullName>
    </recommendedName>
</protein>
<evidence type="ECO:0000256" key="3">
    <source>
        <dbReference type="SAM" id="Phobius"/>
    </source>
</evidence>
<dbReference type="Pfam" id="PF13855">
    <property type="entry name" value="LRR_8"/>
    <property type="match status" value="1"/>
</dbReference>
<feature type="chain" id="PRO_5008135543" description="Leucine rich immune protein (Coil-less)" evidence="4">
    <location>
        <begin position="27"/>
        <end position="353"/>
    </location>
</feature>
<dbReference type="PANTHER" id="PTHR24366">
    <property type="entry name" value="IG(IMMUNOGLOBULIN) AND LRR(LEUCINE RICH REPEAT) DOMAINS"/>
    <property type="match status" value="1"/>
</dbReference>
<dbReference type="VEuPathDB" id="VectorBase:AMAM001606"/>
<proteinExistence type="predicted"/>
<sequence>MTSPAASMRRFIPLLVLITLWSDVSAHVYQCEPGTAPTLCSIWNLQYDADIVTKHPDRLPSVNYSSTVVMVQLLYERYYYTRHIQLKQYDLTLHGTVLRNPSSVQVRDYRLRQLVIPAKLQMGDFTNNMISEIETDPTETYSLRYLDLSHNSLSKVATLGVLVQLQTLNLQDNHILTLEPNMFTRMNNLTHLYLSDNQFGTFDFHTLPKGLNVLWLMRNDLRDLTLTGILLSRLRELNLEANSLSTLDMAALFTAFPALEAVPIAYNSIAKTEATRIVTELKRRGVAYYIGLERDGSVDCDSDEYSVDDVCFSGSAMSGWPVVGEAIFLLIVAALVVGMFVYSVRWVWHQMAY</sequence>
<accession>A0A182S856</accession>
<feature type="transmembrane region" description="Helical" evidence="3">
    <location>
        <begin position="326"/>
        <end position="348"/>
    </location>
</feature>